<dbReference type="EMBL" id="MN079174">
    <property type="protein sequence ID" value="QEA06816.1"/>
    <property type="molecule type" value="Genomic_DNA"/>
</dbReference>
<dbReference type="GO" id="GO:0016020">
    <property type="term" value="C:membrane"/>
    <property type="evidence" value="ECO:0007669"/>
    <property type="project" value="UniProtKB-SubCell"/>
</dbReference>
<dbReference type="SUPFAM" id="SSF161111">
    <property type="entry name" value="Cation efflux protein transmembrane domain-like"/>
    <property type="match status" value="1"/>
</dbReference>
<gene>
    <name evidence="8" type="ORF">KBTEX_03157</name>
</gene>
<evidence type="ECO:0000256" key="6">
    <source>
        <dbReference type="SAM" id="Phobius"/>
    </source>
</evidence>
<evidence type="ECO:0000256" key="1">
    <source>
        <dbReference type="ARBA" id="ARBA00004141"/>
    </source>
</evidence>
<protein>
    <recommendedName>
        <fullName evidence="7">Cation efflux protein transmembrane domain-containing protein</fullName>
    </recommendedName>
</protein>
<feature type="transmembrane region" description="Helical" evidence="6">
    <location>
        <begin position="91"/>
        <end position="109"/>
    </location>
</feature>
<sequence>MNEDAIPETLPDADAKHRVTLVGAAVNLVLGVAKVVFGFAAHSQALIVDGVHSLSDLVSDALVLVGMVIGGKAPDHNHPFGHERFETLVTAAVGMLLLSAAGGFTFDAIRALMISGDRPAISAGLAIPVTLVSLAAKEGLFWYTRQVGRHAESRLIEANA</sequence>
<comment type="subcellular location">
    <subcellularLocation>
        <location evidence="1">Membrane</location>
        <topology evidence="1">Multi-pass membrane protein</topology>
    </subcellularLocation>
</comment>
<dbReference type="PANTHER" id="PTHR43840">
    <property type="entry name" value="MITOCHONDRIAL METAL TRANSPORTER 1-RELATED"/>
    <property type="match status" value="1"/>
</dbReference>
<keyword evidence="4 6" id="KW-1133">Transmembrane helix</keyword>
<dbReference type="NCBIfam" id="TIGR01297">
    <property type="entry name" value="CDF"/>
    <property type="match status" value="1"/>
</dbReference>
<dbReference type="PANTHER" id="PTHR43840:SF15">
    <property type="entry name" value="MITOCHONDRIAL METAL TRANSPORTER 1-RELATED"/>
    <property type="match status" value="1"/>
</dbReference>
<evidence type="ECO:0000259" key="7">
    <source>
        <dbReference type="Pfam" id="PF01545"/>
    </source>
</evidence>
<evidence type="ECO:0000256" key="5">
    <source>
        <dbReference type="ARBA" id="ARBA00023136"/>
    </source>
</evidence>
<dbReference type="Gene3D" id="1.20.1510.10">
    <property type="entry name" value="Cation efflux protein transmembrane domain"/>
    <property type="match status" value="1"/>
</dbReference>
<feature type="transmembrane region" description="Helical" evidence="6">
    <location>
        <begin position="20"/>
        <end position="41"/>
    </location>
</feature>
<name>A0A5B8RDY8_9ZZZZ</name>
<feature type="domain" description="Cation efflux protein transmembrane" evidence="7">
    <location>
        <begin position="21"/>
        <end position="159"/>
    </location>
</feature>
<keyword evidence="2" id="KW-0813">Transport</keyword>
<dbReference type="InterPro" id="IPR058533">
    <property type="entry name" value="Cation_efflux_TM"/>
</dbReference>
<evidence type="ECO:0000256" key="3">
    <source>
        <dbReference type="ARBA" id="ARBA00022692"/>
    </source>
</evidence>
<evidence type="ECO:0000313" key="8">
    <source>
        <dbReference type="EMBL" id="QEA06816.1"/>
    </source>
</evidence>
<keyword evidence="5 6" id="KW-0472">Membrane</keyword>
<evidence type="ECO:0000256" key="2">
    <source>
        <dbReference type="ARBA" id="ARBA00022448"/>
    </source>
</evidence>
<evidence type="ECO:0000256" key="4">
    <source>
        <dbReference type="ARBA" id="ARBA00022989"/>
    </source>
</evidence>
<reference evidence="8" key="1">
    <citation type="submission" date="2019-06" db="EMBL/GenBank/DDBJ databases">
        <authorList>
            <person name="Murdoch R.W."/>
            <person name="Fathepure B."/>
        </authorList>
    </citation>
    <scope>NUCLEOTIDE SEQUENCE</scope>
</reference>
<proteinExistence type="predicted"/>
<organism evidence="8">
    <name type="scientific">uncultured organism</name>
    <dbReference type="NCBI Taxonomy" id="155900"/>
    <lineage>
        <taxon>unclassified sequences</taxon>
        <taxon>environmental samples</taxon>
    </lineage>
</organism>
<dbReference type="InterPro" id="IPR027469">
    <property type="entry name" value="Cation_efflux_TMD_sf"/>
</dbReference>
<dbReference type="GO" id="GO:0008324">
    <property type="term" value="F:monoatomic cation transmembrane transporter activity"/>
    <property type="evidence" value="ECO:0007669"/>
    <property type="project" value="InterPro"/>
</dbReference>
<dbReference type="InterPro" id="IPR050291">
    <property type="entry name" value="CDF_Transporter"/>
</dbReference>
<feature type="transmembrane region" description="Helical" evidence="6">
    <location>
        <begin position="53"/>
        <end position="71"/>
    </location>
</feature>
<dbReference type="Pfam" id="PF01545">
    <property type="entry name" value="Cation_efflux"/>
    <property type="match status" value="1"/>
</dbReference>
<keyword evidence="3 6" id="KW-0812">Transmembrane</keyword>
<dbReference type="InterPro" id="IPR002524">
    <property type="entry name" value="Cation_efflux"/>
</dbReference>
<accession>A0A5B8RDY8</accession>
<dbReference type="AlphaFoldDB" id="A0A5B8RDY8"/>